<feature type="domain" description="Signal transduction histidine kinase internal region" evidence="3">
    <location>
        <begin position="194"/>
        <end position="273"/>
    </location>
</feature>
<sequence>MSPAVSAAPKPSAAPPAAPTAAPSAVKYQPLTGEFQPSSKQHSLLKAVRIMLVLSVVISVLVNPNALSSWTNFAITYGYTLMYSMGLWLTNGYVVEWLNRRYTWTVQPGRRLLLTLAVSLGGSMLVILLMNAVLLVIRDKPVSGLFSKEMYWPLMLPLIITVIISLFNHSRAFFYQWREAAVRAERLEKETAVARLDSLRRQVDPHFLFNSLNALTSLVEENDPPRAVRFIRQLSQVYRYVLDSESQELVPLADELKFAESYLFLQKTRLGNALAVEMDVAPADVAPYFVPPLALQLLLENVVKHNTAFQNDPLHLCVTLDAAAGTLTVRNTRRPRRLAPGESSGLGLKNLAARYAFLSSKPLQIGEENGEFVVTLPLLTL</sequence>
<protein>
    <submittedName>
        <fullName evidence="4">Histidine kinase</fullName>
    </submittedName>
</protein>
<dbReference type="GO" id="GO:0016020">
    <property type="term" value="C:membrane"/>
    <property type="evidence" value="ECO:0007669"/>
    <property type="project" value="InterPro"/>
</dbReference>
<feature type="region of interest" description="Disordered" evidence="1">
    <location>
        <begin position="1"/>
        <end position="21"/>
    </location>
</feature>
<evidence type="ECO:0000313" key="4">
    <source>
        <dbReference type="EMBL" id="SFP70730.1"/>
    </source>
</evidence>
<proteinExistence type="predicted"/>
<keyword evidence="2" id="KW-0812">Transmembrane</keyword>
<dbReference type="Proteomes" id="UP000199029">
    <property type="component" value="Unassembled WGS sequence"/>
</dbReference>
<dbReference type="PANTHER" id="PTHR34220">
    <property type="entry name" value="SENSOR HISTIDINE KINASE YPDA"/>
    <property type="match status" value="1"/>
</dbReference>
<keyword evidence="4" id="KW-0808">Transferase</keyword>
<feature type="transmembrane region" description="Helical" evidence="2">
    <location>
        <begin position="150"/>
        <end position="168"/>
    </location>
</feature>
<feature type="compositionally biased region" description="Low complexity" evidence="1">
    <location>
        <begin position="1"/>
        <end position="11"/>
    </location>
</feature>
<evidence type="ECO:0000256" key="1">
    <source>
        <dbReference type="SAM" id="MobiDB-lite"/>
    </source>
</evidence>
<dbReference type="EMBL" id="FOXS01000001">
    <property type="protein sequence ID" value="SFP70730.1"/>
    <property type="molecule type" value="Genomic_DNA"/>
</dbReference>
<organism evidence="4 5">
    <name type="scientific">Hymenobacter arizonensis</name>
    <name type="common">Siccationidurans arizonensis</name>
    <dbReference type="NCBI Taxonomy" id="1227077"/>
    <lineage>
        <taxon>Bacteria</taxon>
        <taxon>Pseudomonadati</taxon>
        <taxon>Bacteroidota</taxon>
        <taxon>Cytophagia</taxon>
        <taxon>Cytophagales</taxon>
        <taxon>Hymenobacteraceae</taxon>
        <taxon>Hymenobacter</taxon>
    </lineage>
</organism>
<feature type="transmembrane region" description="Helical" evidence="2">
    <location>
        <begin position="112"/>
        <end position="138"/>
    </location>
</feature>
<dbReference type="AlphaFoldDB" id="A0A1I5SIX8"/>
<keyword evidence="2" id="KW-1133">Transmembrane helix</keyword>
<name>A0A1I5SIX8_HYMAR</name>
<evidence type="ECO:0000256" key="2">
    <source>
        <dbReference type="SAM" id="Phobius"/>
    </source>
</evidence>
<accession>A0A1I5SIX8</accession>
<keyword evidence="4" id="KW-0418">Kinase</keyword>
<feature type="transmembrane region" description="Helical" evidence="2">
    <location>
        <begin position="73"/>
        <end position="91"/>
    </location>
</feature>
<keyword evidence="2" id="KW-0472">Membrane</keyword>
<dbReference type="OrthoDB" id="927174at2"/>
<dbReference type="InterPro" id="IPR010559">
    <property type="entry name" value="Sig_transdc_His_kin_internal"/>
</dbReference>
<reference evidence="5" key="1">
    <citation type="submission" date="2016-10" db="EMBL/GenBank/DDBJ databases">
        <authorList>
            <person name="Varghese N."/>
            <person name="Submissions S."/>
        </authorList>
    </citation>
    <scope>NUCLEOTIDE SEQUENCE [LARGE SCALE GENOMIC DNA]</scope>
    <source>
        <strain evidence="5">OR362-8,ATCC BAA-1266,JCM 13504</strain>
    </source>
</reference>
<dbReference type="InterPro" id="IPR050640">
    <property type="entry name" value="Bact_2-comp_sensor_kinase"/>
</dbReference>
<dbReference type="STRING" id="1227077.SAMN04515668_0077"/>
<feature type="transmembrane region" description="Helical" evidence="2">
    <location>
        <begin position="47"/>
        <end position="67"/>
    </location>
</feature>
<keyword evidence="5" id="KW-1185">Reference proteome</keyword>
<dbReference type="InterPro" id="IPR036890">
    <property type="entry name" value="HATPase_C_sf"/>
</dbReference>
<dbReference type="PANTHER" id="PTHR34220:SF7">
    <property type="entry name" value="SENSOR HISTIDINE KINASE YPDA"/>
    <property type="match status" value="1"/>
</dbReference>
<dbReference type="GO" id="GO:0000155">
    <property type="term" value="F:phosphorelay sensor kinase activity"/>
    <property type="evidence" value="ECO:0007669"/>
    <property type="project" value="InterPro"/>
</dbReference>
<dbReference type="Gene3D" id="3.30.565.10">
    <property type="entry name" value="Histidine kinase-like ATPase, C-terminal domain"/>
    <property type="match status" value="1"/>
</dbReference>
<evidence type="ECO:0000313" key="5">
    <source>
        <dbReference type="Proteomes" id="UP000199029"/>
    </source>
</evidence>
<dbReference type="RefSeq" id="WP_092668029.1">
    <property type="nucleotide sequence ID" value="NZ_FOXS01000001.1"/>
</dbReference>
<dbReference type="Pfam" id="PF06580">
    <property type="entry name" value="His_kinase"/>
    <property type="match status" value="1"/>
</dbReference>
<gene>
    <name evidence="4" type="ORF">SAMN04515668_0077</name>
</gene>
<evidence type="ECO:0000259" key="3">
    <source>
        <dbReference type="Pfam" id="PF06580"/>
    </source>
</evidence>